<evidence type="ECO:0000259" key="22">
    <source>
        <dbReference type="PROSITE" id="PS50010"/>
    </source>
</evidence>
<evidence type="ECO:0000256" key="5">
    <source>
        <dbReference type="ARBA" id="ARBA00022658"/>
    </source>
</evidence>
<feature type="region of interest" description="Disordered" evidence="18">
    <location>
        <begin position="1201"/>
        <end position="1225"/>
    </location>
</feature>
<dbReference type="Gene3D" id="2.30.30.40">
    <property type="entry name" value="SH3 Domains"/>
    <property type="match status" value="1"/>
</dbReference>
<feature type="domain" description="CUB" evidence="19">
    <location>
        <begin position="1530"/>
        <end position="1643"/>
    </location>
</feature>
<dbReference type="SMART" id="SM00042">
    <property type="entry name" value="CUB"/>
    <property type="match status" value="3"/>
</dbReference>
<dbReference type="PROSITE" id="PS50002">
    <property type="entry name" value="SH3"/>
    <property type="match status" value="1"/>
</dbReference>
<dbReference type="InterPro" id="IPR001452">
    <property type="entry name" value="SH3_domain"/>
</dbReference>
<dbReference type="Gene3D" id="2.40.10.10">
    <property type="entry name" value="Trypsin-like serine proteases"/>
    <property type="match status" value="3"/>
</dbReference>
<dbReference type="InterPro" id="IPR036055">
    <property type="entry name" value="LDL_receptor-like_sf"/>
</dbReference>
<dbReference type="Proteomes" id="UP000727407">
    <property type="component" value="Unassembled WGS sequence"/>
</dbReference>
<feature type="disulfide bond" evidence="15">
    <location>
        <begin position="1723"/>
        <end position="1735"/>
    </location>
</feature>
<feature type="compositionally biased region" description="Polar residues" evidence="18">
    <location>
        <begin position="842"/>
        <end position="854"/>
    </location>
</feature>
<evidence type="ECO:0000259" key="24">
    <source>
        <dbReference type="PROSITE" id="PS50240"/>
    </source>
</evidence>
<feature type="disulfide bond" evidence="15">
    <location>
        <begin position="1690"/>
        <end position="1708"/>
    </location>
</feature>
<dbReference type="Pfam" id="PF00621">
    <property type="entry name" value="RhoGEF"/>
    <property type="match status" value="1"/>
</dbReference>
<evidence type="ECO:0000256" key="1">
    <source>
        <dbReference type="ARBA" id="ARBA00004496"/>
    </source>
</evidence>
<evidence type="ECO:0000259" key="23">
    <source>
        <dbReference type="PROSITE" id="PS50024"/>
    </source>
</evidence>
<dbReference type="PANTHER" id="PTHR47544">
    <property type="entry name" value="RHO GUANINE NUCLEOTIDE EXCHANGE FACTOR 4"/>
    <property type="match status" value="1"/>
</dbReference>
<dbReference type="CDD" id="cd00190">
    <property type="entry name" value="Tryp_SPc"/>
    <property type="match status" value="2"/>
</dbReference>
<comment type="caution">
    <text evidence="25">The sequence shown here is derived from an EMBL/GenBank/DDBJ whole genome shotgun (WGS) entry which is preliminary data.</text>
</comment>
<dbReference type="InterPro" id="IPR001254">
    <property type="entry name" value="Trypsin_dom"/>
</dbReference>
<dbReference type="CDD" id="cd01224">
    <property type="entry name" value="PH_Collybistin_ASEF"/>
    <property type="match status" value="1"/>
</dbReference>
<protein>
    <submittedName>
        <fullName evidence="25">Transmembrane protease serine 7</fullName>
    </submittedName>
</protein>
<dbReference type="InterPro" id="IPR018114">
    <property type="entry name" value="TRYPSIN_HIS"/>
</dbReference>
<evidence type="ECO:0000259" key="20">
    <source>
        <dbReference type="PROSITE" id="PS50002"/>
    </source>
</evidence>
<evidence type="ECO:0000313" key="25">
    <source>
        <dbReference type="EMBL" id="KAF5894366.1"/>
    </source>
</evidence>
<dbReference type="Gene3D" id="2.60.120.290">
    <property type="entry name" value="Spermadhesin, CUB domain"/>
    <property type="match status" value="4"/>
</dbReference>
<feature type="region of interest" description="Disordered" evidence="18">
    <location>
        <begin position="573"/>
        <end position="611"/>
    </location>
</feature>
<feature type="region of interest" description="Disordered" evidence="18">
    <location>
        <begin position="841"/>
        <end position="873"/>
    </location>
</feature>
<dbReference type="PANTHER" id="PTHR47544:SF5">
    <property type="entry name" value="SPERMATOGENESIS-ASSOCIATED 13"/>
    <property type="match status" value="1"/>
</dbReference>
<feature type="domain" description="SH3" evidence="20">
    <location>
        <begin position="781"/>
        <end position="840"/>
    </location>
</feature>
<dbReference type="InterPro" id="IPR011993">
    <property type="entry name" value="PH-like_dom_sf"/>
</dbReference>
<feature type="disulfide bond" evidence="15">
    <location>
        <begin position="1668"/>
        <end position="1683"/>
    </location>
</feature>
<name>A0A8J4TY25_CLAMG</name>
<evidence type="ECO:0000259" key="19">
    <source>
        <dbReference type="PROSITE" id="PS01180"/>
    </source>
</evidence>
<evidence type="ECO:0000256" key="3">
    <source>
        <dbReference type="ARBA" id="ARBA00022443"/>
    </source>
</evidence>
<dbReference type="InterPro" id="IPR043504">
    <property type="entry name" value="Peptidase_S1_PA_chymotrypsin"/>
</dbReference>
<dbReference type="PROSITE" id="PS50010">
    <property type="entry name" value="DH_2"/>
    <property type="match status" value="1"/>
</dbReference>
<dbReference type="PROSITE" id="PS50240">
    <property type="entry name" value="TRYPSIN_DOM"/>
    <property type="match status" value="2"/>
</dbReference>
<keyword evidence="5" id="KW-0344">Guanine-nucleotide releasing factor</keyword>
<gene>
    <name evidence="25" type="primary">Tmprss7</name>
    <name evidence="25" type="ORF">DAT39_015940</name>
</gene>
<dbReference type="PROSITE" id="PS00135">
    <property type="entry name" value="TRYPSIN_SER"/>
    <property type="match status" value="1"/>
</dbReference>
<feature type="region of interest" description="Disordered" evidence="18">
    <location>
        <begin position="247"/>
        <end position="276"/>
    </location>
</feature>
<evidence type="ECO:0000256" key="9">
    <source>
        <dbReference type="ARBA" id="ARBA00022825"/>
    </source>
</evidence>
<evidence type="ECO:0000259" key="21">
    <source>
        <dbReference type="PROSITE" id="PS50003"/>
    </source>
</evidence>
<dbReference type="Pfam" id="PF01390">
    <property type="entry name" value="SEA"/>
    <property type="match status" value="1"/>
</dbReference>
<dbReference type="PROSITE" id="PS00134">
    <property type="entry name" value="TRYPSIN_HIS"/>
    <property type="match status" value="2"/>
</dbReference>
<feature type="compositionally biased region" description="Basic and acidic residues" evidence="18">
    <location>
        <begin position="858"/>
        <end position="873"/>
    </location>
</feature>
<dbReference type="InterPro" id="IPR036028">
    <property type="entry name" value="SH3-like_dom_sf"/>
</dbReference>
<dbReference type="FunFam" id="2.40.10.10:FF:000003">
    <property type="entry name" value="Transmembrane serine protease 3"/>
    <property type="match status" value="1"/>
</dbReference>
<dbReference type="GO" id="GO:0004252">
    <property type="term" value="F:serine-type endopeptidase activity"/>
    <property type="evidence" value="ECO:0007669"/>
    <property type="project" value="InterPro"/>
</dbReference>
<dbReference type="InterPro" id="IPR009003">
    <property type="entry name" value="Peptidase_S1_PA"/>
</dbReference>
<feature type="disulfide bond" evidence="15">
    <location>
        <begin position="2535"/>
        <end position="2547"/>
    </location>
</feature>
<feature type="disulfide bond" evidence="15">
    <location>
        <begin position="1649"/>
        <end position="1661"/>
    </location>
</feature>
<dbReference type="Gene3D" id="4.10.400.10">
    <property type="entry name" value="Low-density Lipoprotein Receptor"/>
    <property type="match status" value="5"/>
</dbReference>
<evidence type="ECO:0000256" key="15">
    <source>
        <dbReference type="PROSITE-ProRule" id="PRU00124"/>
    </source>
</evidence>
<dbReference type="PROSITE" id="PS50068">
    <property type="entry name" value="LDLRA_2"/>
    <property type="match status" value="6"/>
</dbReference>
<keyword evidence="3 16" id="KW-0728">SH3 domain</keyword>
<feature type="domain" description="CUB" evidence="19">
    <location>
        <begin position="2310"/>
        <end position="2418"/>
    </location>
</feature>
<feature type="compositionally biased region" description="Basic and acidic residues" evidence="18">
    <location>
        <begin position="416"/>
        <end position="426"/>
    </location>
</feature>
<feature type="domain" description="Peptidase S1" evidence="24">
    <location>
        <begin position="1779"/>
        <end position="1960"/>
    </location>
</feature>
<dbReference type="Pfam" id="PF00431">
    <property type="entry name" value="CUB"/>
    <property type="match status" value="1"/>
</dbReference>
<evidence type="ECO:0000256" key="18">
    <source>
        <dbReference type="SAM" id="MobiDB-lite"/>
    </source>
</evidence>
<dbReference type="FunFam" id="2.40.10.10:FF:000007">
    <property type="entry name" value="Transmembrane serine protease 7"/>
    <property type="match status" value="1"/>
</dbReference>
<keyword evidence="6 17" id="KW-0645">Protease</keyword>
<dbReference type="CDD" id="cd00112">
    <property type="entry name" value="LDLa"/>
    <property type="match status" value="5"/>
</dbReference>
<dbReference type="InterPro" id="IPR002172">
    <property type="entry name" value="LDrepeatLR_classA_rpt"/>
</dbReference>
<dbReference type="InterPro" id="IPR023415">
    <property type="entry name" value="LDLR_class-A_CS"/>
</dbReference>
<dbReference type="PRINTS" id="PR00261">
    <property type="entry name" value="LDLRECEPTOR"/>
</dbReference>
<feature type="disulfide bond" evidence="15">
    <location>
        <begin position="2501"/>
        <end position="2519"/>
    </location>
</feature>
<dbReference type="InterPro" id="IPR036364">
    <property type="entry name" value="SEA_dom_sf"/>
</dbReference>
<dbReference type="SMART" id="SM00326">
    <property type="entry name" value="SH3"/>
    <property type="match status" value="1"/>
</dbReference>
<keyword evidence="13 15" id="KW-1015">Disulfide bond</keyword>
<dbReference type="InterPro" id="IPR000219">
    <property type="entry name" value="DH_dom"/>
</dbReference>
<evidence type="ECO:0000256" key="17">
    <source>
        <dbReference type="RuleBase" id="RU363034"/>
    </source>
</evidence>
<dbReference type="InterPro" id="IPR035899">
    <property type="entry name" value="DBL_dom_sf"/>
</dbReference>
<dbReference type="SUPFAM" id="SSF57424">
    <property type="entry name" value="LDL receptor-like module"/>
    <property type="match status" value="6"/>
</dbReference>
<comment type="subcellular location">
    <subcellularLocation>
        <location evidence="1">Cytoplasm</location>
    </subcellularLocation>
    <subcellularLocation>
        <location evidence="2">Membrane</location>
        <topology evidence="2">Single-pass type II membrane protein</topology>
    </subcellularLocation>
</comment>
<sequence length="2823" mass="313319">MSKYFVSEIVPGGLDPSQRLRKAEGPTPVQLVTAPTDGASTSWAYPSNGASLDHHPEAPVRLICNSFEPEKRINPGAPVKSVHSEACCEKRRLNGMNHVTVDAQAISCPSKNMRSFSFQRKCGATGSERTPLRGPASASQAWPGLHFMGSFKKLRSSVLQGIQNRGGVTGENQEKDLSLNNQESNGFLVTKRPFGSSQTNGKEMPRVINRTTAPCVSDEEDDYEEDNCGLKRNSHFSRSIRRAYGPGRISLLDNGSKKSESSTAQESAPRTRPFSTVEPIGPDVIFNTDDNVKALSRLSKSADNLHVFKSPFKCKVPSTHNLDDSSTPNCQRTTNASSAEGQKCVSGAIGMRGKMLKFVGSLTDLSGNRKPNPGSTPTAPLSALSQLHDDYCRRTPCIPVLERQRRPQPSYTCPSDKQEVKADVHSHTPAAHADSSVPITVNSLNHQVPECSRPTEHFSSSHVRLPLGSPTSCSDVSVDPVTPATGNFGTVKENQNVKSEVILDEHCTRPGQEQRLDSVKVNLECIWKTPERQCKSLETPSEDPSLTDLLKSNHERCSDSVFISPPVTPTCAAEPPLVTTPTSPASPASSCDTPFSTVPPRRPNTNKPRPISAYGQLMCRKYAVPVEDMELQGDAQEQCSANDAHPDSDNQESSSVNGCMDSRRRRPISVIGGVDLFVSPDEKDDAELPSPVTRPPVPSHGVPPYRGVSARLRPCVFSQSTPTGLDRVGRHKLHRILSDGNSALDGSVSEEDGSFDEITDGTPYLQPEVDLSTLNQYVSSGHAVYAEALWDHVTMGEQELAFKAGDVIRVLDAQEKDWWWGLAGERQAWFPSSFVRVRVNQEDSASDSAENSPEQQEDLSKEPRSQSSEHREQMRANVVQEIMNTERVYIKHLRDICEGYIRQCRKHPGMFTDAQLKTIFSNIEEIYKFQRKFLKDLEKNYNKENPHSSEIGSCFLQQGEGFSIYSEYCNTHPAACAELQRLMKQGRYKHFFEACRLLQQMIDISIAGFLLTPVQKICKYPLQLGELLKYTPKDHSDFEGVCKAHEAMKNVASLINERKRRLESIDTIAHWQEAILHWEGEDVLSRSSELIHSGELTRVVRAGKTQQRSCFLFDHQLVFCKKDVLRRDLLHYRGRLNTDIVVPLDLSDGRHPDLGTLRNAVALRNHDTLEVLCVLSCRKAQDKQLWLEAFSRERRRVKEDQEMGMEISESQRKQAIQNARKSKRGKIKNLKYAGHPVSHLHQPLHPIHQRHITVPTNILDHPDMLAVPGLNWSSEANNKRNHGNLLFKISTTKKHRPAGLRRESNSGVYFAGMFRVANVEFIPEYRHADSSEFVNNEKGGVLVYFWMIFVVPRLKTPAVCEECVSVILKDSVLTSLQNRSSVGFLLGLPVDIDSIFINIALRSDYTSIAAGSECVDKLYAGLPDVRVPLNVFSSWGGLSCHIKLTSCPGTIIRLTVNSLNIDPSDCIYDALTVYDALLPMRAKTLHRLCETVRVPISLVSTSNVMLLSFTLTQGSKSFRGFFQAIPEEECLSVIEVPSGPGEAGEMTSPFHPSLLPPQCSCTWRLQTRSASLGVALKFQNYILSLKDLTPCEHGWWKVNEIIYCGRYVSHATVFRIPERSVEVVFRCSSRSSELPFSATYSSFNISQPCPDGHFLCATGLCVERERRCDGLDDCQDESDEVFCSKPSKNCGSLTPLHPLYVCDGEKDCPNGRDETNCTQETGCSGMWYQCSNGACILKKNAKCDGFHDCLDHSDENDCACGQSMPVKRVVDTAAPQERVVGGVNAVEGEWPWQVSLHFSGYLYCGASVITSEWLVSAAHCFSKERLSDPRQWAAHLGMLSQGSAKYVAEIRRIVVHEYYNARNFDYDIALLQLRKPWPSSLAHFIQPVCLPAPSQTLTERHRCWVTGWGYRTEQDKVLPTVLQKAEVNVLSQSECKRAYGPVSPRMLCAGVATGERDACRDVKVKEPFQTPSGSKTEAQAGSDIKRPGDRRANFRAWRKWALGAAPLIPLSTAVALTLHFFVSSPSSTVFFLGGSVEFSNLSFSPELADPSSTQFHLQSQALSHYFSELYKSSPWRPYYRRSGIVAFSEGVNGLNVFFWSKFSAPSVAIAEQLQRSKPAWLQRHLPGTNKVLHSRLEEQYYLAKDEDTLRLLGVNLDSEDDEDDDDMADKIKNPNSLQSGKWQLGLQAMSFDLYAKYGNNRTLSLVSPKKPYYQWRLRVPSGHVVRLDVVTLQGATPGSCSANKLSAYDFLLPLQNKIIARWCGLPVTGSSPVMKLTSSGNVMLVTFSFSRQRHGAIFKAYFQAIPKAECGGFLSAWNGTVVSPYYPAYYPPNVDCNWKIRAPLPGYLLSITIVMLDIQDSPSTSSCEKDWLEIGGVKLCNPIGDSSRKRIYSSPVLLHFHSDESLTHKGFYLVYRAFSPESTCPRQFRCGDGRCIPLRKVCDGEKDCADGRDEAKCSMCKPGEVYCGSGQCRPHGSQCNLQACGDSSEETNCAGKCYHMCSNKICLPKSSVCDGVLDCKDRSDELNCTRAFKGCSPTSYKCANGKCIAKVNPECDGIKDCKDGSDELRCGCGIRPRKRAKIVGGTDAQAGSWPWQVSLQIERYGHVCGASLVSSRWLLSAAHCFQDSDAIKYSDARAWRAYMGMRVMNSVSNAAATRQIRRIVQHAQYDQFTSDYDIALLELSAPVFFNDLVQPVCVPAPSHAFTSGTTCFVTGWGVLTEEGELATLLQEATVSIINHKTCNKMYDDAVTPRMICAGSVQGGVDACQGDSGGPLVCLERGRRWFLAGIVSWGEGCARQNRPGVYTQVIKFTDWIHQQTKGQV</sequence>
<keyword evidence="9 17" id="KW-0720">Serine protease</keyword>
<dbReference type="SMART" id="SM00020">
    <property type="entry name" value="Tryp_SPc"/>
    <property type="match status" value="2"/>
</dbReference>
<dbReference type="Gene3D" id="1.20.900.10">
    <property type="entry name" value="Dbl homology (DH) domain"/>
    <property type="match status" value="1"/>
</dbReference>
<dbReference type="GO" id="GO:0005085">
    <property type="term" value="F:guanyl-nucleotide exchange factor activity"/>
    <property type="evidence" value="ECO:0007669"/>
    <property type="project" value="UniProtKB-KW"/>
</dbReference>
<dbReference type="Pfam" id="PF07653">
    <property type="entry name" value="SH3_2"/>
    <property type="match status" value="1"/>
</dbReference>
<dbReference type="InterPro" id="IPR033116">
    <property type="entry name" value="TRYPSIN_SER"/>
</dbReference>
<dbReference type="SUPFAM" id="SSF50044">
    <property type="entry name" value="SH3-domain"/>
    <property type="match status" value="1"/>
</dbReference>
<keyword evidence="12" id="KW-0472">Membrane</keyword>
<reference evidence="25" key="1">
    <citation type="submission" date="2020-07" db="EMBL/GenBank/DDBJ databases">
        <title>Clarias magur genome sequencing, assembly and annotation.</title>
        <authorList>
            <person name="Kushwaha B."/>
            <person name="Kumar R."/>
            <person name="Das P."/>
            <person name="Joshi C.G."/>
            <person name="Kumar D."/>
            <person name="Nagpure N.S."/>
            <person name="Pandey M."/>
            <person name="Agarwal S."/>
            <person name="Srivastava S."/>
            <person name="Singh M."/>
            <person name="Sahoo L."/>
            <person name="Jayasankar P."/>
            <person name="Meher P.K."/>
            <person name="Koringa P.G."/>
            <person name="Iquebal M.A."/>
            <person name="Das S.P."/>
            <person name="Bit A."/>
            <person name="Patnaik S."/>
            <person name="Patel N."/>
            <person name="Shah T.M."/>
            <person name="Hinsu A."/>
            <person name="Jena J.K."/>
        </authorList>
    </citation>
    <scope>NUCLEOTIDE SEQUENCE</scope>
    <source>
        <strain evidence="25">CIFAMagur01</strain>
        <tissue evidence="25">Testis</tissue>
    </source>
</reference>
<feature type="disulfide bond" evidence="15">
    <location>
        <begin position="1702"/>
        <end position="1717"/>
    </location>
</feature>
<dbReference type="CDD" id="cd00160">
    <property type="entry name" value="RhoGEF"/>
    <property type="match status" value="1"/>
</dbReference>
<keyword evidence="7 25" id="KW-0812">Transmembrane</keyword>
<feature type="disulfide bond" evidence="15">
    <location>
        <begin position="2555"/>
        <end position="2570"/>
    </location>
</feature>
<evidence type="ECO:0000256" key="14">
    <source>
        <dbReference type="ARBA" id="ARBA00023180"/>
    </source>
</evidence>
<evidence type="ECO:0000256" key="12">
    <source>
        <dbReference type="ARBA" id="ARBA00023136"/>
    </source>
</evidence>
<feature type="region of interest" description="Disordered" evidence="18">
    <location>
        <begin position="1967"/>
        <end position="1987"/>
    </location>
</feature>
<keyword evidence="14" id="KW-0325">Glycoprotein</keyword>
<keyword evidence="8 17" id="KW-0378">Hydrolase</keyword>
<evidence type="ECO:0000256" key="6">
    <source>
        <dbReference type="ARBA" id="ARBA00022670"/>
    </source>
</evidence>
<dbReference type="PROSITE" id="PS01180">
    <property type="entry name" value="CUB"/>
    <property type="match status" value="4"/>
</dbReference>
<feature type="disulfide bond" evidence="15">
    <location>
        <begin position="2442"/>
        <end position="2457"/>
    </location>
</feature>
<dbReference type="InterPro" id="IPR000859">
    <property type="entry name" value="CUB_dom"/>
</dbReference>
<dbReference type="SUPFAM" id="SSF49854">
    <property type="entry name" value="Spermadhesin, CUB domain"/>
    <property type="match status" value="4"/>
</dbReference>
<feature type="domain" description="PH" evidence="21">
    <location>
        <begin position="1089"/>
        <end position="1195"/>
    </location>
</feature>
<feature type="disulfide bond" evidence="15">
    <location>
        <begin position="2513"/>
        <end position="2528"/>
    </location>
</feature>
<feature type="domain" description="DH" evidence="22">
    <location>
        <begin position="874"/>
        <end position="1058"/>
    </location>
</feature>
<dbReference type="SMART" id="SM00325">
    <property type="entry name" value="RhoGEF"/>
    <property type="match status" value="1"/>
</dbReference>
<accession>A0A8J4TY25</accession>
<dbReference type="Pfam" id="PF00089">
    <property type="entry name" value="Trypsin"/>
    <property type="match status" value="2"/>
</dbReference>
<comment type="caution">
    <text evidence="15">Lacks conserved residue(s) required for the propagation of feature annotation.</text>
</comment>
<feature type="disulfide bond" evidence="15">
    <location>
        <begin position="2430"/>
        <end position="2448"/>
    </location>
</feature>
<dbReference type="PROSITE" id="PS01209">
    <property type="entry name" value="LDLRA_1"/>
    <property type="match status" value="1"/>
</dbReference>
<feature type="disulfide bond" evidence="15">
    <location>
        <begin position="1743"/>
        <end position="1758"/>
    </location>
</feature>
<dbReference type="SMART" id="SM00233">
    <property type="entry name" value="PH"/>
    <property type="match status" value="1"/>
</dbReference>
<dbReference type="FunFam" id="1.20.900.10:FF:000002">
    <property type="entry name" value="Rho guanine nucleotide exchange factor 9"/>
    <property type="match status" value="1"/>
</dbReference>
<evidence type="ECO:0000256" key="2">
    <source>
        <dbReference type="ARBA" id="ARBA00004606"/>
    </source>
</evidence>
<dbReference type="PROSITE" id="PS50003">
    <property type="entry name" value="PH_DOMAIN"/>
    <property type="match status" value="1"/>
</dbReference>
<feature type="compositionally biased region" description="Low complexity" evidence="18">
    <location>
        <begin position="579"/>
        <end position="594"/>
    </location>
</feature>
<dbReference type="GO" id="GO:0006508">
    <property type="term" value="P:proteolysis"/>
    <property type="evidence" value="ECO:0007669"/>
    <property type="project" value="UniProtKB-KW"/>
</dbReference>
<feature type="region of interest" description="Disordered" evidence="18">
    <location>
        <begin position="631"/>
        <end position="664"/>
    </location>
</feature>
<dbReference type="CDD" id="cd00041">
    <property type="entry name" value="CUB"/>
    <property type="match status" value="3"/>
</dbReference>
<dbReference type="OrthoDB" id="414661at2759"/>
<feature type="compositionally biased region" description="Polar residues" evidence="18">
    <location>
        <begin position="1969"/>
        <end position="1979"/>
    </location>
</feature>
<keyword evidence="4" id="KW-0963">Cytoplasm</keyword>
<evidence type="ECO:0000313" key="26">
    <source>
        <dbReference type="Proteomes" id="UP000727407"/>
    </source>
</evidence>
<dbReference type="GO" id="GO:0016020">
    <property type="term" value="C:membrane"/>
    <property type="evidence" value="ECO:0007669"/>
    <property type="project" value="UniProtKB-SubCell"/>
</dbReference>
<dbReference type="Pfam" id="PF22697">
    <property type="entry name" value="SOS1_NGEF_PH"/>
    <property type="match status" value="1"/>
</dbReference>
<dbReference type="PROSITE" id="PS50024">
    <property type="entry name" value="SEA"/>
    <property type="match status" value="1"/>
</dbReference>
<dbReference type="FunFam" id="4.10.400.10:FF:000065">
    <property type="entry name" value="Transmembrane protease serine 7"/>
    <property type="match status" value="1"/>
</dbReference>
<dbReference type="SUPFAM" id="SSF82671">
    <property type="entry name" value="SEA domain"/>
    <property type="match status" value="2"/>
</dbReference>
<keyword evidence="26" id="KW-1185">Reference proteome</keyword>
<dbReference type="InterPro" id="IPR001849">
    <property type="entry name" value="PH_domain"/>
</dbReference>
<dbReference type="SUPFAM" id="SSF50494">
    <property type="entry name" value="Trypsin-like serine proteases"/>
    <property type="match status" value="2"/>
</dbReference>
<feature type="domain" description="Peptidase S1" evidence="24">
    <location>
        <begin position="2582"/>
        <end position="2820"/>
    </location>
</feature>
<evidence type="ECO:0000256" key="13">
    <source>
        <dbReference type="ARBA" id="ARBA00023157"/>
    </source>
</evidence>
<dbReference type="SUPFAM" id="SSF50729">
    <property type="entry name" value="PH domain-like"/>
    <property type="match status" value="1"/>
</dbReference>
<dbReference type="Pfam" id="PF00057">
    <property type="entry name" value="Ldl_recept_a"/>
    <property type="match status" value="5"/>
</dbReference>
<dbReference type="Gene3D" id="4.10.1220.10">
    <property type="entry name" value="EGF-type module"/>
    <property type="match status" value="1"/>
</dbReference>
<feature type="disulfide bond" evidence="15">
    <location>
        <begin position="1656"/>
        <end position="1674"/>
    </location>
</feature>
<dbReference type="InterPro" id="IPR055251">
    <property type="entry name" value="SOS1_NGEF_PH"/>
</dbReference>
<evidence type="ECO:0000256" key="11">
    <source>
        <dbReference type="ARBA" id="ARBA00022989"/>
    </source>
</evidence>
<keyword evidence="11" id="KW-1133">Transmembrane helix</keyword>
<evidence type="ECO:0000256" key="10">
    <source>
        <dbReference type="ARBA" id="ARBA00022968"/>
    </source>
</evidence>
<keyword evidence="10" id="KW-0735">Signal-anchor</keyword>
<feature type="domain" description="SEA" evidence="23">
    <location>
        <begin position="2028"/>
        <end position="2166"/>
    </location>
</feature>
<dbReference type="Gene3D" id="2.30.29.30">
    <property type="entry name" value="Pleckstrin-homology domain (PH domain)/Phosphotyrosine-binding domain (PTB)"/>
    <property type="match status" value="1"/>
</dbReference>
<proteinExistence type="predicted"/>
<dbReference type="Gene3D" id="3.30.70.960">
    <property type="entry name" value="SEA domain"/>
    <property type="match status" value="1"/>
</dbReference>
<organism evidence="25 26">
    <name type="scientific">Clarias magur</name>
    <name type="common">Asian catfish</name>
    <name type="synonym">Macropteronotus magur</name>
    <dbReference type="NCBI Taxonomy" id="1594786"/>
    <lineage>
        <taxon>Eukaryota</taxon>
        <taxon>Metazoa</taxon>
        <taxon>Chordata</taxon>
        <taxon>Craniata</taxon>
        <taxon>Vertebrata</taxon>
        <taxon>Euteleostomi</taxon>
        <taxon>Actinopterygii</taxon>
        <taxon>Neopterygii</taxon>
        <taxon>Teleostei</taxon>
        <taxon>Ostariophysi</taxon>
        <taxon>Siluriformes</taxon>
        <taxon>Clariidae</taxon>
        <taxon>Clarias</taxon>
    </lineage>
</organism>
<feature type="region of interest" description="Disordered" evidence="18">
    <location>
        <begin position="403"/>
        <end position="433"/>
    </location>
</feature>
<feature type="region of interest" description="Disordered" evidence="18">
    <location>
        <begin position="677"/>
        <end position="702"/>
    </location>
</feature>
<evidence type="ECO:0000256" key="7">
    <source>
        <dbReference type="ARBA" id="ARBA00022692"/>
    </source>
</evidence>
<dbReference type="SUPFAM" id="SSF48065">
    <property type="entry name" value="DBL homology domain (DH-domain)"/>
    <property type="match status" value="1"/>
</dbReference>
<dbReference type="InterPro" id="IPR035914">
    <property type="entry name" value="Sperma_CUB_dom_sf"/>
</dbReference>
<dbReference type="InterPro" id="IPR000082">
    <property type="entry name" value="SEA_dom"/>
</dbReference>
<evidence type="ECO:0000256" key="4">
    <source>
        <dbReference type="ARBA" id="ARBA00022490"/>
    </source>
</evidence>
<evidence type="ECO:0000256" key="8">
    <source>
        <dbReference type="ARBA" id="ARBA00022801"/>
    </source>
</evidence>
<dbReference type="SMART" id="SM00192">
    <property type="entry name" value="LDLa"/>
    <property type="match status" value="7"/>
</dbReference>
<feature type="domain" description="CUB" evidence="19">
    <location>
        <begin position="1414"/>
        <end position="1528"/>
    </location>
</feature>
<dbReference type="GO" id="GO:0005737">
    <property type="term" value="C:cytoplasm"/>
    <property type="evidence" value="ECO:0007669"/>
    <property type="project" value="UniProtKB-SubCell"/>
</dbReference>
<evidence type="ECO:0000256" key="16">
    <source>
        <dbReference type="PROSITE-ProRule" id="PRU00192"/>
    </source>
</evidence>
<dbReference type="EMBL" id="QNUK01000378">
    <property type="protein sequence ID" value="KAF5894366.1"/>
    <property type="molecule type" value="Genomic_DNA"/>
</dbReference>
<feature type="domain" description="CUB" evidence="19">
    <location>
        <begin position="2189"/>
        <end position="2305"/>
    </location>
</feature>